<name>A0A1S8S4A0_CLOBE</name>
<organism evidence="8 9">
    <name type="scientific">Clostridium beijerinckii</name>
    <name type="common">Clostridium MP</name>
    <dbReference type="NCBI Taxonomy" id="1520"/>
    <lineage>
        <taxon>Bacteria</taxon>
        <taxon>Bacillati</taxon>
        <taxon>Bacillota</taxon>
        <taxon>Clostridia</taxon>
        <taxon>Eubacteriales</taxon>
        <taxon>Clostridiaceae</taxon>
        <taxon>Clostridium</taxon>
    </lineage>
</organism>
<protein>
    <recommendedName>
        <fullName evidence="7">MPN domain-containing protein</fullName>
    </recommendedName>
</protein>
<dbReference type="AlphaFoldDB" id="A0A1S8S4A0"/>
<dbReference type="PANTHER" id="PTHR30471:SF3">
    <property type="entry name" value="UPF0758 PROTEIN YEES-RELATED"/>
    <property type="match status" value="1"/>
</dbReference>
<keyword evidence="4" id="KW-0378">Hydrolase</keyword>
<dbReference type="GO" id="GO:0008237">
    <property type="term" value="F:metallopeptidase activity"/>
    <property type="evidence" value="ECO:0007669"/>
    <property type="project" value="UniProtKB-KW"/>
</dbReference>
<dbReference type="CDD" id="cd08071">
    <property type="entry name" value="MPN_DUF2466"/>
    <property type="match status" value="1"/>
</dbReference>
<keyword evidence="5" id="KW-0862">Zinc</keyword>
<evidence type="ECO:0000256" key="3">
    <source>
        <dbReference type="ARBA" id="ARBA00022723"/>
    </source>
</evidence>
<reference evidence="8 9" key="1">
    <citation type="submission" date="2016-05" db="EMBL/GenBank/DDBJ databases">
        <title>Microbial solvent formation.</title>
        <authorList>
            <person name="Poehlein A."/>
            <person name="Montoya Solano J.D."/>
            <person name="Flitsch S."/>
            <person name="Krabben P."/>
            <person name="Duerre P."/>
            <person name="Daniel R."/>
        </authorList>
    </citation>
    <scope>NUCLEOTIDE SEQUENCE [LARGE SCALE GENOMIC DNA]</scope>
    <source>
        <strain evidence="8 9">DSM 53</strain>
    </source>
</reference>
<comment type="caution">
    <text evidence="8">The sequence shown here is derived from an EMBL/GenBank/DDBJ whole genome shotgun (WGS) entry which is preliminary data.</text>
</comment>
<accession>A0A1S8S4A0</accession>
<dbReference type="RefSeq" id="WP_077839436.1">
    <property type="nucleotide sequence ID" value="NZ_JABTAE010000001.1"/>
</dbReference>
<evidence type="ECO:0000256" key="6">
    <source>
        <dbReference type="ARBA" id="ARBA00023049"/>
    </source>
</evidence>
<dbReference type="InterPro" id="IPR037518">
    <property type="entry name" value="MPN"/>
</dbReference>
<keyword evidence="6" id="KW-0482">Metalloprotease</keyword>
<gene>
    <name evidence="8" type="ORF">CLBCK_29820</name>
</gene>
<evidence type="ECO:0000256" key="5">
    <source>
        <dbReference type="ARBA" id="ARBA00022833"/>
    </source>
</evidence>
<comment type="similarity">
    <text evidence="1">Belongs to the UPF0758 family.</text>
</comment>
<dbReference type="InterPro" id="IPR025657">
    <property type="entry name" value="RadC_JAB"/>
</dbReference>
<dbReference type="PANTHER" id="PTHR30471">
    <property type="entry name" value="DNA REPAIR PROTEIN RADC"/>
    <property type="match status" value="1"/>
</dbReference>
<evidence type="ECO:0000313" key="8">
    <source>
        <dbReference type="EMBL" id="OOM60283.1"/>
    </source>
</evidence>
<dbReference type="Pfam" id="PF04002">
    <property type="entry name" value="RadC"/>
    <property type="match status" value="1"/>
</dbReference>
<evidence type="ECO:0000256" key="4">
    <source>
        <dbReference type="ARBA" id="ARBA00022801"/>
    </source>
</evidence>
<dbReference type="InterPro" id="IPR001405">
    <property type="entry name" value="UPF0758"/>
</dbReference>
<dbReference type="Gene3D" id="3.40.140.10">
    <property type="entry name" value="Cytidine Deaminase, domain 2"/>
    <property type="match status" value="1"/>
</dbReference>
<evidence type="ECO:0000256" key="2">
    <source>
        <dbReference type="ARBA" id="ARBA00022670"/>
    </source>
</evidence>
<dbReference type="GO" id="GO:0046872">
    <property type="term" value="F:metal ion binding"/>
    <property type="evidence" value="ECO:0007669"/>
    <property type="project" value="UniProtKB-KW"/>
</dbReference>
<evidence type="ECO:0000259" key="7">
    <source>
        <dbReference type="PROSITE" id="PS50249"/>
    </source>
</evidence>
<evidence type="ECO:0000256" key="1">
    <source>
        <dbReference type="ARBA" id="ARBA00010243"/>
    </source>
</evidence>
<keyword evidence="3" id="KW-0479">Metal-binding</keyword>
<dbReference type="GO" id="GO:0006508">
    <property type="term" value="P:proteolysis"/>
    <property type="evidence" value="ECO:0007669"/>
    <property type="project" value="UniProtKB-KW"/>
</dbReference>
<dbReference type="Proteomes" id="UP000190973">
    <property type="component" value="Unassembled WGS sequence"/>
</dbReference>
<sequence>MKSKENLPFKRISIVSIKMVREASVLYDIRKIDSPKDGVELGKKFLGDVDREQLIVCCLDTKNQPTAINIVSVGSLNSSIVHPREVFKPAILSNSASIILFHNNPSGDSAPSKEDISITERIKESGNILGIKLIDHIIIGDDSYCSLKEKGII</sequence>
<dbReference type="EMBL" id="LZZI01000054">
    <property type="protein sequence ID" value="OOM60283.1"/>
    <property type="molecule type" value="Genomic_DNA"/>
</dbReference>
<dbReference type="PROSITE" id="PS50249">
    <property type="entry name" value="MPN"/>
    <property type="match status" value="1"/>
</dbReference>
<evidence type="ECO:0000313" key="9">
    <source>
        <dbReference type="Proteomes" id="UP000190973"/>
    </source>
</evidence>
<feature type="domain" description="MPN" evidence="7">
    <location>
        <begin position="31"/>
        <end position="153"/>
    </location>
</feature>
<keyword evidence="2" id="KW-0645">Protease</keyword>
<proteinExistence type="inferred from homology"/>